<dbReference type="GO" id="GO:0032259">
    <property type="term" value="P:methylation"/>
    <property type="evidence" value="ECO:0007669"/>
    <property type="project" value="UniProtKB-KW"/>
</dbReference>
<evidence type="ECO:0000256" key="5">
    <source>
        <dbReference type="SAM" id="Phobius"/>
    </source>
</evidence>
<dbReference type="GeneID" id="94428285"/>
<feature type="region of interest" description="Disordered" evidence="4">
    <location>
        <begin position="109"/>
        <end position="133"/>
    </location>
</feature>
<proteinExistence type="predicted"/>
<gene>
    <name evidence="6" type="ORF">CSUI_004893</name>
</gene>
<dbReference type="Proteomes" id="UP000221165">
    <property type="component" value="Unassembled WGS sequence"/>
</dbReference>
<keyword evidence="5" id="KW-0472">Membrane</keyword>
<feature type="region of interest" description="Disordered" evidence="4">
    <location>
        <begin position="198"/>
        <end position="239"/>
    </location>
</feature>
<protein>
    <submittedName>
        <fullName evidence="6">Trna (Uracil-5-)-methyltransferase</fullName>
    </submittedName>
</protein>
<sequence>MQAGGSPGASCLSAGSIYHCLPILGLLCATSVVLAPFIAGFRLSGFGSLNSSLPSCSDWQQTPGADPRNTLHPLSSRRIPASLWVPSLSASRTIVDLAQPCAARTSCTPDAASPLKSDERHHREARHTCSERDGADVGTPLKWRCPSAGDLLLVHVQSILETGEGLATFCLEHTRCACERCHDSGSCEVVCSGSDNADQRNGNSESLRSPDCAASNAFQSRPRENRKRRRNKGSGYPVLQPKKPRWPLFVPFSVPGEHVWVKVRETRAHYSIAFVAAFVAEPSPARVRPRCPYFGSCNGCQYQHMNRSMQHKIKRQHVQNVLRRLGGLGATAPSVNPLIGVKDKKDSEEENLYFYRSKITPHYNFYESGSFPAVGFNDICSPNK</sequence>
<dbReference type="GO" id="GO:0006396">
    <property type="term" value="P:RNA processing"/>
    <property type="evidence" value="ECO:0007669"/>
    <property type="project" value="InterPro"/>
</dbReference>
<dbReference type="InterPro" id="IPR012340">
    <property type="entry name" value="NA-bd_OB-fold"/>
</dbReference>
<dbReference type="PANTHER" id="PTHR11061:SF30">
    <property type="entry name" value="TRNA (URACIL(54)-C(5))-METHYLTRANSFERASE"/>
    <property type="match status" value="1"/>
</dbReference>
<dbReference type="GO" id="GO:0008173">
    <property type="term" value="F:RNA methyltransferase activity"/>
    <property type="evidence" value="ECO:0007669"/>
    <property type="project" value="InterPro"/>
</dbReference>
<dbReference type="SUPFAM" id="SSF53335">
    <property type="entry name" value="S-adenosyl-L-methionine-dependent methyltransferases"/>
    <property type="match status" value="1"/>
</dbReference>
<keyword evidence="5" id="KW-1133">Transmembrane helix</keyword>
<keyword evidence="2 6" id="KW-0808">Transferase</keyword>
<dbReference type="VEuPathDB" id="ToxoDB:CSUI_004893"/>
<keyword evidence="5" id="KW-0812">Transmembrane</keyword>
<accession>A0A2C6KZW4</accession>
<organism evidence="6 7">
    <name type="scientific">Cystoisospora suis</name>
    <dbReference type="NCBI Taxonomy" id="483139"/>
    <lineage>
        <taxon>Eukaryota</taxon>
        <taxon>Sar</taxon>
        <taxon>Alveolata</taxon>
        <taxon>Apicomplexa</taxon>
        <taxon>Conoidasida</taxon>
        <taxon>Coccidia</taxon>
        <taxon>Eucoccidiorida</taxon>
        <taxon>Eimeriorina</taxon>
        <taxon>Sarcocystidae</taxon>
        <taxon>Cystoisospora</taxon>
    </lineage>
</organism>
<dbReference type="AlphaFoldDB" id="A0A2C6KZW4"/>
<comment type="caution">
    <text evidence="6">The sequence shown here is derived from an EMBL/GenBank/DDBJ whole genome shotgun (WGS) entry which is preliminary data.</text>
</comment>
<evidence type="ECO:0000256" key="4">
    <source>
        <dbReference type="SAM" id="MobiDB-lite"/>
    </source>
</evidence>
<feature type="transmembrane region" description="Helical" evidence="5">
    <location>
        <begin position="16"/>
        <end position="39"/>
    </location>
</feature>
<dbReference type="InterPro" id="IPR029063">
    <property type="entry name" value="SAM-dependent_MTases_sf"/>
</dbReference>
<feature type="non-terminal residue" evidence="6">
    <location>
        <position position="384"/>
    </location>
</feature>
<evidence type="ECO:0000256" key="3">
    <source>
        <dbReference type="ARBA" id="ARBA00022691"/>
    </source>
</evidence>
<reference evidence="6 7" key="1">
    <citation type="journal article" date="2017" name="Int. J. Parasitol.">
        <title>The genome of the protozoan parasite Cystoisospora suis and a reverse vaccinology approach to identify vaccine candidates.</title>
        <authorList>
            <person name="Palmieri N."/>
            <person name="Shrestha A."/>
            <person name="Ruttkowski B."/>
            <person name="Beck T."/>
            <person name="Vogl C."/>
            <person name="Tomley F."/>
            <person name="Blake D.P."/>
            <person name="Joachim A."/>
        </authorList>
    </citation>
    <scope>NUCLEOTIDE SEQUENCE [LARGE SCALE GENOMIC DNA]</scope>
    <source>
        <strain evidence="6 7">Wien I</strain>
    </source>
</reference>
<evidence type="ECO:0000256" key="2">
    <source>
        <dbReference type="ARBA" id="ARBA00022679"/>
    </source>
</evidence>
<keyword evidence="3" id="KW-0949">S-adenosyl-L-methionine</keyword>
<keyword evidence="7" id="KW-1185">Reference proteome</keyword>
<dbReference type="RefSeq" id="XP_067922940.1">
    <property type="nucleotide sequence ID" value="XM_068065074.1"/>
</dbReference>
<dbReference type="InterPro" id="IPR010280">
    <property type="entry name" value="U5_MeTrfase_fam"/>
</dbReference>
<evidence type="ECO:0000313" key="7">
    <source>
        <dbReference type="Proteomes" id="UP000221165"/>
    </source>
</evidence>
<evidence type="ECO:0000313" key="6">
    <source>
        <dbReference type="EMBL" id="PHJ21256.1"/>
    </source>
</evidence>
<dbReference type="PANTHER" id="PTHR11061">
    <property type="entry name" value="RNA M5U METHYLTRANSFERASE"/>
    <property type="match status" value="1"/>
</dbReference>
<keyword evidence="1 6" id="KW-0489">Methyltransferase</keyword>
<feature type="compositionally biased region" description="Basic and acidic residues" evidence="4">
    <location>
        <begin position="116"/>
        <end position="133"/>
    </location>
</feature>
<dbReference type="Gene3D" id="2.40.50.140">
    <property type="entry name" value="Nucleic acid-binding proteins"/>
    <property type="match status" value="1"/>
</dbReference>
<dbReference type="Gene3D" id="3.40.50.150">
    <property type="entry name" value="Vaccinia Virus protein VP39"/>
    <property type="match status" value="1"/>
</dbReference>
<dbReference type="OrthoDB" id="10250660at2759"/>
<dbReference type="EMBL" id="MIGC01002345">
    <property type="protein sequence ID" value="PHJ21256.1"/>
    <property type="molecule type" value="Genomic_DNA"/>
</dbReference>
<name>A0A2C6KZW4_9APIC</name>
<feature type="compositionally biased region" description="Polar residues" evidence="4">
    <location>
        <begin position="198"/>
        <end position="207"/>
    </location>
</feature>
<evidence type="ECO:0000256" key="1">
    <source>
        <dbReference type="ARBA" id="ARBA00022603"/>
    </source>
</evidence>